<organism evidence="1 2">
    <name type="scientific">Oikeobacillus pervagus</name>
    <dbReference type="NCBI Taxonomy" id="1325931"/>
    <lineage>
        <taxon>Bacteria</taxon>
        <taxon>Bacillati</taxon>
        <taxon>Bacillota</taxon>
        <taxon>Bacilli</taxon>
        <taxon>Bacillales</taxon>
        <taxon>Bacillaceae</taxon>
        <taxon>Oikeobacillus</taxon>
    </lineage>
</organism>
<keyword evidence="1" id="KW-0808">Transferase</keyword>
<dbReference type="GO" id="GO:0045338">
    <property type="term" value="P:farnesyl diphosphate metabolic process"/>
    <property type="evidence" value="ECO:0007669"/>
    <property type="project" value="InterPro"/>
</dbReference>
<gene>
    <name evidence="1" type="ORF">J2S13_002501</name>
</gene>
<accession>A0AAJ1T066</accession>
<dbReference type="PANTHER" id="PTHR11626:SF2">
    <property type="entry name" value="SQUALENE SYNTHASE"/>
    <property type="match status" value="1"/>
</dbReference>
<dbReference type="Proteomes" id="UP001237207">
    <property type="component" value="Unassembled WGS sequence"/>
</dbReference>
<dbReference type="InterPro" id="IPR002060">
    <property type="entry name" value="Squ/phyt_synthse"/>
</dbReference>
<evidence type="ECO:0000313" key="2">
    <source>
        <dbReference type="Proteomes" id="UP001237207"/>
    </source>
</evidence>
<dbReference type="SUPFAM" id="SSF48576">
    <property type="entry name" value="Terpenoid synthases"/>
    <property type="match status" value="1"/>
</dbReference>
<dbReference type="Pfam" id="PF00494">
    <property type="entry name" value="SQS_PSY"/>
    <property type="match status" value="1"/>
</dbReference>
<dbReference type="Gene3D" id="1.10.600.10">
    <property type="entry name" value="Farnesyl Diphosphate Synthase"/>
    <property type="match status" value="1"/>
</dbReference>
<evidence type="ECO:0000313" key="1">
    <source>
        <dbReference type="EMBL" id="MDQ0216079.1"/>
    </source>
</evidence>
<dbReference type="RefSeq" id="WP_307258076.1">
    <property type="nucleotide sequence ID" value="NZ_JAUSUC010000035.1"/>
</dbReference>
<proteinExistence type="predicted"/>
<dbReference type="PANTHER" id="PTHR11626">
    <property type="entry name" value="FARNESYL-DIPHOSPHATE FARNESYLTRANSFERASE"/>
    <property type="match status" value="1"/>
</dbReference>
<name>A0AAJ1T066_9BACI</name>
<sequence>MSEQIDLNNDATRMLLQTSRTFFIPINKLAPRLKEAVGSAYLCMRAIDEIEDHPELSANVKADLLYKVRDLLQEPIDREKLNQLFSPYSEHLPEVTLRLADWANYSPETIEPEIRKATAIMAGGMADWVLKDWVIRTEEELDDYTYYVAGLVGVMLSDIWKWYCDLETDKEQAIAFGRGLQAVNIIRNRKEDLERGVDFWPNGWGIDDMFAYAKRNLGIADQYTKSIEGFGTIHTFCQIPLTLAYGTLKALEQGHEKLSRSDVKELVSQVTEESK</sequence>
<dbReference type="EC" id="2.5.1.21" evidence="1"/>
<dbReference type="GO" id="GO:0051996">
    <property type="term" value="F:squalene synthase [NAD(P)H] activity"/>
    <property type="evidence" value="ECO:0007669"/>
    <property type="project" value="UniProtKB-EC"/>
</dbReference>
<dbReference type="InterPro" id="IPR008949">
    <property type="entry name" value="Isoprenoid_synthase_dom_sf"/>
</dbReference>
<dbReference type="InterPro" id="IPR044844">
    <property type="entry name" value="Trans_IPPS_euk-type"/>
</dbReference>
<reference evidence="1" key="1">
    <citation type="submission" date="2023-07" db="EMBL/GenBank/DDBJ databases">
        <title>Genomic Encyclopedia of Type Strains, Phase IV (KMG-IV): sequencing the most valuable type-strain genomes for metagenomic binning, comparative biology and taxonomic classification.</title>
        <authorList>
            <person name="Goeker M."/>
        </authorList>
    </citation>
    <scope>NUCLEOTIDE SEQUENCE</scope>
    <source>
        <strain evidence="1">DSM 23947</strain>
    </source>
</reference>
<dbReference type="AlphaFoldDB" id="A0AAJ1T066"/>
<dbReference type="EMBL" id="JAUSUC010000035">
    <property type="protein sequence ID" value="MDQ0216079.1"/>
    <property type="molecule type" value="Genomic_DNA"/>
</dbReference>
<keyword evidence="2" id="KW-1185">Reference proteome</keyword>
<protein>
    <submittedName>
        <fullName evidence="1">Farnesyl-diphosphate farnesyltransferase</fullName>
        <ecNumber evidence="1">2.5.1.21</ecNumber>
    </submittedName>
</protein>
<comment type="caution">
    <text evidence="1">The sequence shown here is derived from an EMBL/GenBank/DDBJ whole genome shotgun (WGS) entry which is preliminary data.</text>
</comment>